<protein>
    <recommendedName>
        <fullName evidence="3">SD-repeat containing protein B domain-containing protein</fullName>
    </recommendedName>
</protein>
<reference evidence="1 2" key="1">
    <citation type="submission" date="2023-03" db="EMBL/GenBank/DDBJ databases">
        <title>WGS of Methanotrichaceae archaeon Mx.</title>
        <authorList>
            <person name="Sorokin D.Y."/>
            <person name="Merkel A.Y."/>
        </authorList>
    </citation>
    <scope>NUCLEOTIDE SEQUENCE [LARGE SCALE GENOMIC DNA]</scope>
    <source>
        <strain evidence="1 2">Mx</strain>
    </source>
</reference>
<dbReference type="Gene3D" id="2.60.40.10">
    <property type="entry name" value="Immunoglobulins"/>
    <property type="match status" value="2"/>
</dbReference>
<evidence type="ECO:0000313" key="1">
    <source>
        <dbReference type="EMBL" id="MDF0591641.1"/>
    </source>
</evidence>
<keyword evidence="2" id="KW-1185">Reference proteome</keyword>
<dbReference type="SUPFAM" id="SSF117074">
    <property type="entry name" value="Hypothetical protein PA1324"/>
    <property type="match status" value="2"/>
</dbReference>
<dbReference type="Proteomes" id="UP001220010">
    <property type="component" value="Unassembled WGS sequence"/>
</dbReference>
<evidence type="ECO:0000313" key="2">
    <source>
        <dbReference type="Proteomes" id="UP001220010"/>
    </source>
</evidence>
<evidence type="ECO:0008006" key="3">
    <source>
        <dbReference type="Google" id="ProtNLM"/>
    </source>
</evidence>
<name>A0ABT5XAC4_9EURY</name>
<dbReference type="RefSeq" id="WP_316967368.1">
    <property type="nucleotide sequence ID" value="NZ_JARFPK010000052.1"/>
</dbReference>
<comment type="caution">
    <text evidence="1">The sequence shown here is derived from an EMBL/GenBank/DDBJ whole genome shotgun (WGS) entry which is preliminary data.</text>
</comment>
<gene>
    <name evidence="1" type="ORF">P0O15_10775</name>
</gene>
<dbReference type="InterPro" id="IPR013783">
    <property type="entry name" value="Ig-like_fold"/>
</dbReference>
<sequence length="432" mass="48459">MKGSSSSAYAFWLAAAVLTSLIFLAGASANDHVISEKAVETSPSEDSPWNRYIYSKDAGHIFENKTDENGRWEICGLPPGTYKVCEVVQEGWVQTYPINESSGDPVCHIVEITNSSISDIDFLNRGDYCLSGHKYWDKNKNRQRDPGEEFLSGWIIIVEGETNRWRTTTNNNGYWKICNLPSGTYSLSESAPGGARGWIASEKPGKVTITNQSIRGLNFGNYFILHDEPRQYEQFCESQLVEGTGYMDVGTSLTDRKLAIDYNRVMYGEGYIGLESAQVYSQEPNKLIRPLPNASDPSGATSHKLNFFENTKLEFDGTSPLVGSRSITSRDFYGGIGANIQETFNVKRLEADNTVFLGHTSNSTIRHTVGLNTQSSFNGTLWTESSFHKIFYKDIRRRDVFSGEFEVQRELKFHENPSEFRSMIGPCRGVDC</sequence>
<organism evidence="1 2">
    <name type="scientific">Candidatus Methanocrinis natronophilus</name>
    <dbReference type="NCBI Taxonomy" id="3033396"/>
    <lineage>
        <taxon>Archaea</taxon>
        <taxon>Methanobacteriati</taxon>
        <taxon>Methanobacteriota</taxon>
        <taxon>Stenosarchaea group</taxon>
        <taxon>Methanomicrobia</taxon>
        <taxon>Methanotrichales</taxon>
        <taxon>Methanotrichaceae</taxon>
        <taxon>Methanocrinis</taxon>
    </lineage>
</organism>
<accession>A0ABT5XAC4</accession>
<dbReference type="EMBL" id="JARFPK010000052">
    <property type="protein sequence ID" value="MDF0591641.1"/>
    <property type="molecule type" value="Genomic_DNA"/>
</dbReference>
<proteinExistence type="predicted"/>